<dbReference type="EMBL" id="JAIWYP010000005">
    <property type="protein sequence ID" value="KAH3827957.1"/>
    <property type="molecule type" value="Genomic_DNA"/>
</dbReference>
<proteinExistence type="predicted"/>
<keyword evidence="2" id="KW-1185">Reference proteome</keyword>
<evidence type="ECO:0000313" key="1">
    <source>
        <dbReference type="EMBL" id="KAH3827957.1"/>
    </source>
</evidence>
<evidence type="ECO:0000313" key="2">
    <source>
        <dbReference type="Proteomes" id="UP000828390"/>
    </source>
</evidence>
<protein>
    <submittedName>
        <fullName evidence="1">Uncharacterized protein</fullName>
    </submittedName>
</protein>
<comment type="caution">
    <text evidence="1">The sequence shown here is derived from an EMBL/GenBank/DDBJ whole genome shotgun (WGS) entry which is preliminary data.</text>
</comment>
<accession>A0A9D4H9Y6</accession>
<dbReference type="AlphaFoldDB" id="A0A9D4H9Y6"/>
<reference evidence="1" key="2">
    <citation type="submission" date="2020-11" db="EMBL/GenBank/DDBJ databases">
        <authorList>
            <person name="McCartney M.A."/>
            <person name="Auch B."/>
            <person name="Kono T."/>
            <person name="Mallez S."/>
            <person name="Becker A."/>
            <person name="Gohl D.M."/>
            <person name="Silverstein K.A.T."/>
            <person name="Koren S."/>
            <person name="Bechman K.B."/>
            <person name="Herman A."/>
            <person name="Abrahante J.E."/>
            <person name="Garbe J."/>
        </authorList>
    </citation>
    <scope>NUCLEOTIDE SEQUENCE</scope>
    <source>
        <strain evidence="1">Duluth1</strain>
        <tissue evidence="1">Whole animal</tissue>
    </source>
</reference>
<gene>
    <name evidence="1" type="ORF">DPMN_129903</name>
</gene>
<sequence>MPLGAGEEQERAFLTTSLISFQVGSFMFNRQSGSLTYMNLLHLPRGSSLSGLEWTFLIKGFYILLTALKFPRLLSTQQVLCEPVGVTNEGFSVLCSIPPLCVC</sequence>
<dbReference type="Proteomes" id="UP000828390">
    <property type="component" value="Unassembled WGS sequence"/>
</dbReference>
<name>A0A9D4H9Y6_DREPO</name>
<organism evidence="1 2">
    <name type="scientific">Dreissena polymorpha</name>
    <name type="common">Zebra mussel</name>
    <name type="synonym">Mytilus polymorpha</name>
    <dbReference type="NCBI Taxonomy" id="45954"/>
    <lineage>
        <taxon>Eukaryota</taxon>
        <taxon>Metazoa</taxon>
        <taxon>Spiralia</taxon>
        <taxon>Lophotrochozoa</taxon>
        <taxon>Mollusca</taxon>
        <taxon>Bivalvia</taxon>
        <taxon>Autobranchia</taxon>
        <taxon>Heteroconchia</taxon>
        <taxon>Euheterodonta</taxon>
        <taxon>Imparidentia</taxon>
        <taxon>Neoheterodontei</taxon>
        <taxon>Myida</taxon>
        <taxon>Dreissenoidea</taxon>
        <taxon>Dreissenidae</taxon>
        <taxon>Dreissena</taxon>
    </lineage>
</organism>
<reference evidence="1" key="1">
    <citation type="journal article" date="2019" name="bioRxiv">
        <title>The Genome of the Zebra Mussel, Dreissena polymorpha: A Resource for Invasive Species Research.</title>
        <authorList>
            <person name="McCartney M.A."/>
            <person name="Auch B."/>
            <person name="Kono T."/>
            <person name="Mallez S."/>
            <person name="Zhang Y."/>
            <person name="Obille A."/>
            <person name="Becker A."/>
            <person name="Abrahante J.E."/>
            <person name="Garbe J."/>
            <person name="Badalamenti J.P."/>
            <person name="Herman A."/>
            <person name="Mangelson H."/>
            <person name="Liachko I."/>
            <person name="Sullivan S."/>
            <person name="Sone E.D."/>
            <person name="Koren S."/>
            <person name="Silverstein K.A.T."/>
            <person name="Beckman K.B."/>
            <person name="Gohl D.M."/>
        </authorList>
    </citation>
    <scope>NUCLEOTIDE SEQUENCE</scope>
    <source>
        <strain evidence="1">Duluth1</strain>
        <tissue evidence="1">Whole animal</tissue>
    </source>
</reference>